<proteinExistence type="predicted"/>
<keyword evidence="2" id="KW-1185">Reference proteome</keyword>
<dbReference type="Proteomes" id="UP000005237">
    <property type="component" value="Unassembled WGS sequence"/>
</dbReference>
<dbReference type="EnsemblMetazoa" id="CJA31748b.1">
    <property type="protein sequence ID" value="CJA31748b.1"/>
    <property type="gene ID" value="WBGene00207595"/>
</dbReference>
<accession>A0A8R1IHY4</accession>
<evidence type="ECO:0000313" key="1">
    <source>
        <dbReference type="EnsemblMetazoa" id="CJA31748b.1"/>
    </source>
</evidence>
<sequence>MKQLRYGGYRQSRRQRRDDIVDMFANDQQFYPPPPPGNVPFFCDPYSSPPTNGEAMQMTPQFAVPTENMTLVPGESCGI</sequence>
<dbReference type="AlphaFoldDB" id="A0A8R1IHY4"/>
<evidence type="ECO:0000313" key="2">
    <source>
        <dbReference type="Proteomes" id="UP000005237"/>
    </source>
</evidence>
<reference evidence="2" key="1">
    <citation type="submission" date="2010-08" db="EMBL/GenBank/DDBJ databases">
        <authorList>
            <consortium name="Caenorhabditis japonica Sequencing Consortium"/>
            <person name="Wilson R.K."/>
        </authorList>
    </citation>
    <scope>NUCLEOTIDE SEQUENCE [LARGE SCALE GENOMIC DNA]</scope>
    <source>
        <strain evidence="2">DF5081</strain>
    </source>
</reference>
<name>A0A8R1IHY4_CAEJA</name>
<reference evidence="1" key="2">
    <citation type="submission" date="2022-06" db="UniProtKB">
        <authorList>
            <consortium name="EnsemblMetazoa"/>
        </authorList>
    </citation>
    <scope>IDENTIFICATION</scope>
    <source>
        <strain evidence="1">DF5081</strain>
    </source>
</reference>
<protein>
    <submittedName>
        <fullName evidence="1">Uncharacterized protein</fullName>
    </submittedName>
</protein>
<organism evidence="1 2">
    <name type="scientific">Caenorhabditis japonica</name>
    <dbReference type="NCBI Taxonomy" id="281687"/>
    <lineage>
        <taxon>Eukaryota</taxon>
        <taxon>Metazoa</taxon>
        <taxon>Ecdysozoa</taxon>
        <taxon>Nematoda</taxon>
        <taxon>Chromadorea</taxon>
        <taxon>Rhabditida</taxon>
        <taxon>Rhabditina</taxon>
        <taxon>Rhabditomorpha</taxon>
        <taxon>Rhabditoidea</taxon>
        <taxon>Rhabditidae</taxon>
        <taxon>Peloderinae</taxon>
        <taxon>Caenorhabditis</taxon>
    </lineage>
</organism>